<keyword evidence="15" id="KW-0511">Multifunctional enzyme</keyword>
<evidence type="ECO:0000256" key="16">
    <source>
        <dbReference type="SAM" id="MobiDB-lite"/>
    </source>
</evidence>
<evidence type="ECO:0000256" key="8">
    <source>
        <dbReference type="ARBA" id="ARBA00022842"/>
    </source>
</evidence>
<feature type="domain" description="Integrase catalytic" evidence="17">
    <location>
        <begin position="97"/>
        <end position="301"/>
    </location>
</feature>
<keyword evidence="5" id="KW-0479">Metal-binding</keyword>
<evidence type="ECO:0000256" key="3">
    <source>
        <dbReference type="ARBA" id="ARBA00022692"/>
    </source>
</evidence>
<comment type="similarity">
    <text evidence="2">Belongs to the polycystin family.</text>
</comment>
<keyword evidence="11" id="KW-0548">Nucleotidyltransferase</keyword>
<keyword evidence="4" id="KW-0540">Nuclease</keyword>
<keyword evidence="13" id="KW-0472">Membrane</keyword>
<reference evidence="18 19" key="1">
    <citation type="submission" date="2015-12" db="EMBL/GenBank/DDBJ databases">
        <title>The genome of Folsomia candida.</title>
        <authorList>
            <person name="Faddeeva A."/>
            <person name="Derks M.F."/>
            <person name="Anvar Y."/>
            <person name="Smit S."/>
            <person name="Van Straalen N."/>
            <person name="Roelofs D."/>
        </authorList>
    </citation>
    <scope>NUCLEOTIDE SEQUENCE [LARGE SCALE GENOMIC DNA]</scope>
    <source>
        <strain evidence="18 19">VU population</strain>
        <tissue evidence="18">Whole body</tissue>
    </source>
</reference>
<dbReference type="GO" id="GO:0016020">
    <property type="term" value="C:membrane"/>
    <property type="evidence" value="ECO:0007669"/>
    <property type="project" value="UniProtKB-SubCell"/>
</dbReference>
<protein>
    <submittedName>
        <fullName evidence="18">Copia protein</fullName>
    </submittedName>
</protein>
<evidence type="ECO:0000256" key="13">
    <source>
        <dbReference type="ARBA" id="ARBA00023136"/>
    </source>
</evidence>
<dbReference type="InterPro" id="IPR039537">
    <property type="entry name" value="Retrotran_Ty1/copia-like"/>
</dbReference>
<keyword evidence="8" id="KW-0460">Magnesium</keyword>
<keyword evidence="9" id="KW-0229">DNA integration</keyword>
<keyword evidence="19" id="KW-1185">Reference proteome</keyword>
<keyword evidence="10" id="KW-0695">RNA-directed DNA polymerase</keyword>
<sequence>MAKVIKIDHSNVKRLEGARNFSLWKLTLENIFWGSGIEEIVFGKETRPTSDTDKQKEWDKNNKASQNHSFNKNAVYLGERDKLEDEYKCDVCIKAKATLKPYYSQQSRNYETGELLHFDLVHAVTRSNQANKYFLLLKDHGSKFRVVYFQNTKESETTVSNIMDAVEFFNNQTGKRVKRLKSDQGGEFKSRIMNKFISEKGIIYDFTAVGCSQSNGKIVRDVRSIRNTARALLLLAQLAPVFWQDAVALSVGRRGPVKGSSLDMCLTQENISYGMRRKESIFPPVMWISVRIPFLVRDIRGHKGIYDGGGYVAELGRTYRQTKSVLKYMKRTNWIDQQTRSVFVEFTIYNPNMNRFLNVVIFIERGPSHSFETSFQMTTSKVCPIRPKPLSIQKCFVEDAEEEDVNPDVDLRVKLQNTNKIYTPVITTEDDNVLQICADGSISESESESENVLLNTSAVSSWAEEMDEISADEDDNFQDASMDQIQSGCSESSQIEDDDDQNASTSAVNDNLVGLRRSNRTNKGHLPKKYANAALEIQEKLNELTLQDRQPIEPATYSEAMSSWDKLEWKEAIDQEINSQLANETWELVPRPVKRKVLKNMWGFKLKKRPEGWIKYKARLVVKGCTQVPGIDYGETFSPVIRYETVRLLIATGAGRGYKFMVFDITSAFLNTSLEEDVYMEQPQGCKVVGGYVCMLYSSIYSSTFGIHPNLCHPRLRTLTDRALPTKLVVPRYPLKSDQLQDNSGTLPTFATIFKIDPVTTTPANPITRLPQLLNAKELSTNAPPLSATSVNELVVTSLPATTTIEPTHEPALSTTTATTPTKLT</sequence>
<evidence type="ECO:0000256" key="11">
    <source>
        <dbReference type="ARBA" id="ARBA00022932"/>
    </source>
</evidence>
<evidence type="ECO:0000259" key="17">
    <source>
        <dbReference type="PROSITE" id="PS50994"/>
    </source>
</evidence>
<organism evidence="18 19">
    <name type="scientific">Folsomia candida</name>
    <name type="common">Springtail</name>
    <dbReference type="NCBI Taxonomy" id="158441"/>
    <lineage>
        <taxon>Eukaryota</taxon>
        <taxon>Metazoa</taxon>
        <taxon>Ecdysozoa</taxon>
        <taxon>Arthropoda</taxon>
        <taxon>Hexapoda</taxon>
        <taxon>Collembola</taxon>
        <taxon>Entomobryomorpha</taxon>
        <taxon>Isotomoidea</taxon>
        <taxon>Isotomidae</taxon>
        <taxon>Proisotominae</taxon>
        <taxon>Folsomia</taxon>
    </lineage>
</organism>
<comment type="subcellular location">
    <subcellularLocation>
        <location evidence="1">Membrane</location>
        <topology evidence="1">Multi-pass membrane protein</topology>
    </subcellularLocation>
</comment>
<dbReference type="EMBL" id="LNIX01000058">
    <property type="protein sequence ID" value="OXA37384.1"/>
    <property type="molecule type" value="Genomic_DNA"/>
</dbReference>
<dbReference type="PROSITE" id="PS50994">
    <property type="entry name" value="INTEGRASE"/>
    <property type="match status" value="1"/>
</dbReference>
<dbReference type="GO" id="GO:0003676">
    <property type="term" value="F:nucleic acid binding"/>
    <property type="evidence" value="ECO:0007669"/>
    <property type="project" value="InterPro"/>
</dbReference>
<feature type="region of interest" description="Disordered" evidence="16">
    <location>
        <begin position="46"/>
        <end position="66"/>
    </location>
</feature>
<keyword evidence="12" id="KW-1133">Transmembrane helix</keyword>
<feature type="region of interest" description="Disordered" evidence="16">
    <location>
        <begin position="483"/>
        <end position="525"/>
    </location>
</feature>
<dbReference type="GO" id="GO:0015074">
    <property type="term" value="P:DNA integration"/>
    <property type="evidence" value="ECO:0007669"/>
    <property type="project" value="UniProtKB-KW"/>
</dbReference>
<dbReference type="InterPro" id="IPR013103">
    <property type="entry name" value="RVT_2"/>
</dbReference>
<dbReference type="GO" id="GO:0006310">
    <property type="term" value="P:DNA recombination"/>
    <property type="evidence" value="ECO:0007669"/>
    <property type="project" value="UniProtKB-KW"/>
</dbReference>
<evidence type="ECO:0000256" key="6">
    <source>
        <dbReference type="ARBA" id="ARBA00022759"/>
    </source>
</evidence>
<evidence type="ECO:0000256" key="4">
    <source>
        <dbReference type="ARBA" id="ARBA00022722"/>
    </source>
</evidence>
<dbReference type="Pfam" id="PF07727">
    <property type="entry name" value="RVT_2"/>
    <property type="match status" value="1"/>
</dbReference>
<evidence type="ECO:0000256" key="10">
    <source>
        <dbReference type="ARBA" id="ARBA00022918"/>
    </source>
</evidence>
<feature type="region of interest" description="Disordered" evidence="16">
    <location>
        <begin position="802"/>
        <end position="825"/>
    </location>
</feature>
<gene>
    <name evidence="18" type="ORF">Fcan01_27875</name>
</gene>
<dbReference type="Gene3D" id="3.30.420.10">
    <property type="entry name" value="Ribonuclease H-like superfamily/Ribonuclease H"/>
    <property type="match status" value="1"/>
</dbReference>
<dbReference type="SUPFAM" id="SSF53098">
    <property type="entry name" value="Ribonuclease H-like"/>
    <property type="match status" value="1"/>
</dbReference>
<dbReference type="GO" id="GO:0046872">
    <property type="term" value="F:metal ion binding"/>
    <property type="evidence" value="ECO:0007669"/>
    <property type="project" value="UniProtKB-KW"/>
</dbReference>
<dbReference type="OMA" id="MWISVRI"/>
<evidence type="ECO:0000256" key="2">
    <source>
        <dbReference type="ARBA" id="ARBA00007200"/>
    </source>
</evidence>
<evidence type="ECO:0000256" key="5">
    <source>
        <dbReference type="ARBA" id="ARBA00022723"/>
    </source>
</evidence>
<comment type="caution">
    <text evidence="18">The sequence shown here is derived from an EMBL/GenBank/DDBJ whole genome shotgun (WGS) entry which is preliminary data.</text>
</comment>
<feature type="compositionally biased region" description="Basic and acidic residues" evidence="16">
    <location>
        <begin position="46"/>
        <end position="62"/>
    </location>
</feature>
<dbReference type="InterPro" id="IPR046791">
    <property type="entry name" value="Polycystin_dom"/>
</dbReference>
<dbReference type="GO" id="GO:0016787">
    <property type="term" value="F:hydrolase activity"/>
    <property type="evidence" value="ECO:0007669"/>
    <property type="project" value="UniProtKB-KW"/>
</dbReference>
<feature type="compositionally biased region" description="Polar residues" evidence="16">
    <location>
        <begin position="483"/>
        <end position="493"/>
    </location>
</feature>
<evidence type="ECO:0000256" key="14">
    <source>
        <dbReference type="ARBA" id="ARBA00023172"/>
    </source>
</evidence>
<evidence type="ECO:0000313" key="18">
    <source>
        <dbReference type="EMBL" id="OXA37384.1"/>
    </source>
</evidence>
<evidence type="ECO:0000256" key="9">
    <source>
        <dbReference type="ARBA" id="ARBA00022908"/>
    </source>
</evidence>
<dbReference type="AlphaFoldDB" id="A0A226CXP9"/>
<dbReference type="PANTHER" id="PTHR42648">
    <property type="entry name" value="TRANSPOSASE, PUTATIVE-RELATED"/>
    <property type="match status" value="1"/>
</dbReference>
<keyword evidence="6" id="KW-0255">Endonuclease</keyword>
<keyword evidence="11" id="KW-0239">DNA-directed DNA polymerase</keyword>
<accession>A0A226CXP9</accession>
<dbReference type="InterPro" id="IPR001584">
    <property type="entry name" value="Integrase_cat-core"/>
</dbReference>
<evidence type="ECO:0000313" key="19">
    <source>
        <dbReference type="Proteomes" id="UP000198287"/>
    </source>
</evidence>
<evidence type="ECO:0000256" key="12">
    <source>
        <dbReference type="ARBA" id="ARBA00022989"/>
    </source>
</evidence>
<dbReference type="Proteomes" id="UP000198287">
    <property type="component" value="Unassembled WGS sequence"/>
</dbReference>
<evidence type="ECO:0000256" key="7">
    <source>
        <dbReference type="ARBA" id="ARBA00022801"/>
    </source>
</evidence>
<feature type="compositionally biased region" description="Low complexity" evidence="16">
    <location>
        <begin position="811"/>
        <end position="825"/>
    </location>
</feature>
<evidence type="ECO:0000256" key="15">
    <source>
        <dbReference type="ARBA" id="ARBA00023268"/>
    </source>
</evidence>
<evidence type="ECO:0000256" key="1">
    <source>
        <dbReference type="ARBA" id="ARBA00004141"/>
    </source>
</evidence>
<dbReference type="Pfam" id="PF20519">
    <property type="entry name" value="Polycystin_dom"/>
    <property type="match status" value="1"/>
</dbReference>
<dbReference type="InterPro" id="IPR012337">
    <property type="entry name" value="RNaseH-like_sf"/>
</dbReference>
<proteinExistence type="inferred from homology"/>
<dbReference type="InterPro" id="IPR036397">
    <property type="entry name" value="RNaseH_sf"/>
</dbReference>
<name>A0A226CXP9_FOLCA</name>
<keyword evidence="11" id="KW-0808">Transferase</keyword>
<dbReference type="GO" id="GO:0004519">
    <property type="term" value="F:endonuclease activity"/>
    <property type="evidence" value="ECO:0007669"/>
    <property type="project" value="UniProtKB-KW"/>
</dbReference>
<keyword evidence="14" id="KW-0233">DNA recombination</keyword>
<dbReference type="PANTHER" id="PTHR42648:SF11">
    <property type="entry name" value="TRANSPOSON TY4-P GAG-POL POLYPROTEIN"/>
    <property type="match status" value="1"/>
</dbReference>
<keyword evidence="3" id="KW-0812">Transmembrane</keyword>
<dbReference type="GO" id="GO:0003887">
    <property type="term" value="F:DNA-directed DNA polymerase activity"/>
    <property type="evidence" value="ECO:0007669"/>
    <property type="project" value="UniProtKB-KW"/>
</dbReference>
<keyword evidence="7" id="KW-0378">Hydrolase</keyword>
<dbReference type="GO" id="GO:0003964">
    <property type="term" value="F:RNA-directed DNA polymerase activity"/>
    <property type="evidence" value="ECO:0007669"/>
    <property type="project" value="UniProtKB-KW"/>
</dbReference>